<dbReference type="EMBL" id="FLUM01000003">
    <property type="protein sequence ID" value="SBW06204.1"/>
    <property type="molecule type" value="Genomic_DNA"/>
</dbReference>
<organism evidence="1">
    <name type="scientific">uncultured Dysgonomonas sp</name>
    <dbReference type="NCBI Taxonomy" id="206096"/>
    <lineage>
        <taxon>Bacteria</taxon>
        <taxon>Pseudomonadati</taxon>
        <taxon>Bacteroidota</taxon>
        <taxon>Bacteroidia</taxon>
        <taxon>Bacteroidales</taxon>
        <taxon>Dysgonomonadaceae</taxon>
        <taxon>Dysgonomonas</taxon>
        <taxon>environmental samples</taxon>
    </lineage>
</organism>
<sequence length="80" mass="9341">MYLQIVCLKSCLHCHYSTLERCNRAFYIIFLKIQGLFDTKINSICNINKNNLVKTKCKIDKLLQNNLKPSIQARYCPTLS</sequence>
<reference evidence="1" key="1">
    <citation type="submission" date="2016-04" db="EMBL/GenBank/DDBJ databases">
        <authorList>
            <person name="Evans L.H."/>
            <person name="Alamgir A."/>
            <person name="Owens N."/>
            <person name="Weber N.D."/>
            <person name="Virtaneva K."/>
            <person name="Barbian K."/>
            <person name="Babar A."/>
            <person name="Rosenke K."/>
        </authorList>
    </citation>
    <scope>NUCLEOTIDE SEQUENCE</scope>
    <source>
        <strain evidence="1">86-1</strain>
    </source>
</reference>
<proteinExistence type="predicted"/>
<gene>
    <name evidence="1" type="ORF">KL86DYS1_31312</name>
</gene>
<name>A0A212K3A0_9BACT</name>
<protein>
    <submittedName>
        <fullName evidence="1">Uncharacterized protein</fullName>
    </submittedName>
</protein>
<dbReference type="AlphaFoldDB" id="A0A212K3A0"/>
<evidence type="ECO:0000313" key="1">
    <source>
        <dbReference type="EMBL" id="SBW06204.1"/>
    </source>
</evidence>
<accession>A0A212K3A0</accession>